<dbReference type="EMBL" id="RKMG01000025">
    <property type="protein sequence ID" value="RPA58218.1"/>
    <property type="molecule type" value="Genomic_DNA"/>
</dbReference>
<evidence type="ECO:0000313" key="2">
    <source>
        <dbReference type="Proteomes" id="UP000273977"/>
    </source>
</evidence>
<dbReference type="Proteomes" id="UP000273977">
    <property type="component" value="Unassembled WGS sequence"/>
</dbReference>
<proteinExistence type="predicted"/>
<accession>A0A3N4G808</accession>
<gene>
    <name evidence="1" type="ORF">EF384_07500</name>
</gene>
<organism evidence="1 2">
    <name type="scientific">Aerococcus agrisoli</name>
    <dbReference type="NCBI Taxonomy" id="2487350"/>
    <lineage>
        <taxon>Bacteria</taxon>
        <taxon>Bacillati</taxon>
        <taxon>Bacillota</taxon>
        <taxon>Bacilli</taxon>
        <taxon>Lactobacillales</taxon>
        <taxon>Aerococcaceae</taxon>
        <taxon>Aerococcus</taxon>
    </lineage>
</organism>
<comment type="caution">
    <text evidence="1">The sequence shown here is derived from an EMBL/GenBank/DDBJ whole genome shotgun (WGS) entry which is preliminary data.</text>
</comment>
<protein>
    <submittedName>
        <fullName evidence="1">Uncharacterized protein</fullName>
    </submittedName>
</protein>
<evidence type="ECO:0000313" key="1">
    <source>
        <dbReference type="EMBL" id="RPA58218.1"/>
    </source>
</evidence>
<name>A0A3N4G808_9LACT</name>
<keyword evidence="2" id="KW-1185">Reference proteome</keyword>
<dbReference type="AlphaFoldDB" id="A0A3N4G808"/>
<reference evidence="1 2" key="1">
    <citation type="submission" date="2018-11" db="EMBL/GenBank/DDBJ databases">
        <title>Aerococcus sp. SJQ22, whole genome shotgun sequence.</title>
        <authorList>
            <person name="Sun L."/>
            <person name="Gao X."/>
            <person name="Chen W."/>
            <person name="Huang K."/>
        </authorList>
    </citation>
    <scope>NUCLEOTIDE SEQUENCE [LARGE SCALE GENOMIC DNA]</scope>
    <source>
        <strain evidence="1 2">SJQ22</strain>
    </source>
</reference>
<sequence>MFVSPDCTYLILNKLKVKLTAYSGFQNEKKRIAKVAVIFKLGKANRRAFCDFQNEKKGVTKSAAIATFWSYDTNICNIAKTA</sequence>